<comment type="caution">
    <text evidence="1">The sequence shown here is derived from an EMBL/GenBank/DDBJ whole genome shotgun (WGS) entry which is preliminary data.</text>
</comment>
<reference evidence="1" key="1">
    <citation type="submission" date="2022-01" db="EMBL/GenBank/DDBJ databases">
        <title>Genome Sequence Resource for Two Populations of Ditylenchus destructor, the Migratory Endoparasitic Phytonematode.</title>
        <authorList>
            <person name="Zhang H."/>
            <person name="Lin R."/>
            <person name="Xie B."/>
        </authorList>
    </citation>
    <scope>NUCLEOTIDE SEQUENCE</scope>
    <source>
        <strain evidence="1">BazhouSP</strain>
    </source>
</reference>
<accession>A0AAD4NLG6</accession>
<protein>
    <submittedName>
        <fullName evidence="1">Uncharacterized protein</fullName>
    </submittedName>
</protein>
<organism evidence="1 2">
    <name type="scientific">Ditylenchus destructor</name>
    <dbReference type="NCBI Taxonomy" id="166010"/>
    <lineage>
        <taxon>Eukaryota</taxon>
        <taxon>Metazoa</taxon>
        <taxon>Ecdysozoa</taxon>
        <taxon>Nematoda</taxon>
        <taxon>Chromadorea</taxon>
        <taxon>Rhabditida</taxon>
        <taxon>Tylenchina</taxon>
        <taxon>Tylenchomorpha</taxon>
        <taxon>Sphaerularioidea</taxon>
        <taxon>Anguinidae</taxon>
        <taxon>Anguininae</taxon>
        <taxon>Ditylenchus</taxon>
    </lineage>
</organism>
<sequence length="143" mass="15528">MSDRLVKENVEGLTVCPKMGGLGREGKGQAGIVLEEAQQEMSPSGLKAKSGYVWEQGRLLVKLEGQSLPAFFIDCSEIQTSPLPVASIARLNMNDSQKTDEIKERIFITSNGKPLLFASGLILSVNKKKTPLFASSVFRNAQS</sequence>
<dbReference type="EMBL" id="JAKKPZ010000001">
    <property type="protein sequence ID" value="KAI1729040.1"/>
    <property type="molecule type" value="Genomic_DNA"/>
</dbReference>
<gene>
    <name evidence="1" type="ORF">DdX_01257</name>
</gene>
<evidence type="ECO:0000313" key="2">
    <source>
        <dbReference type="Proteomes" id="UP001201812"/>
    </source>
</evidence>
<name>A0AAD4NLG6_9BILA</name>
<dbReference type="Proteomes" id="UP001201812">
    <property type="component" value="Unassembled WGS sequence"/>
</dbReference>
<keyword evidence="2" id="KW-1185">Reference proteome</keyword>
<evidence type="ECO:0000313" key="1">
    <source>
        <dbReference type="EMBL" id="KAI1729040.1"/>
    </source>
</evidence>
<proteinExistence type="predicted"/>
<dbReference type="AlphaFoldDB" id="A0AAD4NLG6"/>